<dbReference type="Proteomes" id="UP000244077">
    <property type="component" value="Unassembled WGS sequence"/>
</dbReference>
<gene>
    <name evidence="1" type="ORF">C8N42_11236</name>
</gene>
<protein>
    <submittedName>
        <fullName evidence="1">mRNA interferase HigB</fullName>
    </submittedName>
</protein>
<keyword evidence="2" id="KW-1185">Reference proteome</keyword>
<dbReference type="GO" id="GO:0004519">
    <property type="term" value="F:endonuclease activity"/>
    <property type="evidence" value="ECO:0007669"/>
    <property type="project" value="InterPro"/>
</dbReference>
<accession>A0A2T5HCI6</accession>
<dbReference type="EMBL" id="QAOH01000012">
    <property type="protein sequence ID" value="PTQ69269.1"/>
    <property type="molecule type" value="Genomic_DNA"/>
</dbReference>
<proteinExistence type="predicted"/>
<organism evidence="1 2">
    <name type="scientific">Celeribacter persicus</name>
    <dbReference type="NCBI Taxonomy" id="1651082"/>
    <lineage>
        <taxon>Bacteria</taxon>
        <taxon>Pseudomonadati</taxon>
        <taxon>Pseudomonadota</taxon>
        <taxon>Alphaproteobacteria</taxon>
        <taxon>Rhodobacterales</taxon>
        <taxon>Roseobacteraceae</taxon>
        <taxon>Celeribacter</taxon>
    </lineage>
</organism>
<dbReference type="InterPro" id="IPR018669">
    <property type="entry name" value="Toxin_HigB"/>
</dbReference>
<reference evidence="1 2" key="1">
    <citation type="submission" date="2018-04" db="EMBL/GenBank/DDBJ databases">
        <title>Genomic Encyclopedia of Archaeal and Bacterial Type Strains, Phase II (KMG-II): from individual species to whole genera.</title>
        <authorList>
            <person name="Goeker M."/>
        </authorList>
    </citation>
    <scope>NUCLEOTIDE SEQUENCE [LARGE SCALE GENOMIC DNA]</scope>
    <source>
        <strain evidence="1 2">DSM 100434</strain>
    </source>
</reference>
<dbReference type="Pfam" id="PF09907">
    <property type="entry name" value="HigB_toxin"/>
    <property type="match status" value="1"/>
</dbReference>
<dbReference type="GO" id="GO:0003723">
    <property type="term" value="F:RNA binding"/>
    <property type="evidence" value="ECO:0007669"/>
    <property type="project" value="InterPro"/>
</dbReference>
<sequence length="97" mass="11480">MRVLSKRTLREFWTKYPRAEKPLRAWHDHVLSVQWENFADVKKSFNSADQVGNRIVFNIKGNDYRIVAYVAYGPYYRVLIKFVGTHKEYDAIDPGEV</sequence>
<evidence type="ECO:0000313" key="2">
    <source>
        <dbReference type="Proteomes" id="UP000244077"/>
    </source>
</evidence>
<dbReference type="GO" id="GO:0110001">
    <property type="term" value="C:toxin-antitoxin complex"/>
    <property type="evidence" value="ECO:0007669"/>
    <property type="project" value="InterPro"/>
</dbReference>
<dbReference type="OrthoDB" id="9799912at2"/>
<name>A0A2T5HCI6_9RHOB</name>
<comment type="caution">
    <text evidence="1">The sequence shown here is derived from an EMBL/GenBank/DDBJ whole genome shotgun (WGS) entry which is preliminary data.</text>
</comment>
<dbReference type="AlphaFoldDB" id="A0A2T5HCI6"/>
<dbReference type="RefSeq" id="WP_107817303.1">
    <property type="nucleotide sequence ID" value="NZ_QAOH01000012.1"/>
</dbReference>
<evidence type="ECO:0000313" key="1">
    <source>
        <dbReference type="EMBL" id="PTQ69269.1"/>
    </source>
</evidence>